<gene>
    <name evidence="2" type="ORF">GPICK_12930</name>
</gene>
<dbReference type="HOGENOM" id="CLU_731068_0_0_7"/>
<protein>
    <recommendedName>
        <fullName evidence="4">Big-1 domain-containing protein</fullName>
    </recommendedName>
</protein>
<dbReference type="OrthoDB" id="5396082at2"/>
<sequence>MRCTTVLSMFLLTLMLLSLGGCGGSGSITAASSPFVSGGSSTTTVGSTPITAQNPEVSMVLTTDLTKPSDLTKLPQIDANIGTVLLSAKLLNVGGGDIIDQVTGFHIGTGQPIPNAAVTFSVLAGPGIIGSTTPVSDKNGASDAIFTAGNVLYTTNVIIEATATVSGNIYRAYTSFQIVRGTGVISIGENGLLPPMSKEEDPNLAIAERFLQLVPFKLTDSNGNPRVGVPVTLSLYSQSNDSAVVIDYLKSPVTEPNQQTVTTDSAGMGVFNVSVTMPLPAPGITKIDSIVYKAVTNDANPIVAYVGGMYSLTAKLPTLVITPASALFGTATDITFTISGGVAPYSVTSNTTSRVTVTLQPDGVTAVARLVDTSQWAGSVIISAKDSAGQTVSATVLR</sequence>
<dbReference type="STRING" id="345632.GPICK_12930"/>
<keyword evidence="3" id="KW-1185">Reference proteome</keyword>
<name>A0A0B5BG74_9BACT</name>
<evidence type="ECO:0000313" key="2">
    <source>
        <dbReference type="EMBL" id="AJE04139.1"/>
    </source>
</evidence>
<evidence type="ECO:0008006" key="4">
    <source>
        <dbReference type="Google" id="ProtNLM"/>
    </source>
</evidence>
<keyword evidence="1" id="KW-0732">Signal</keyword>
<evidence type="ECO:0000256" key="1">
    <source>
        <dbReference type="SAM" id="SignalP"/>
    </source>
</evidence>
<dbReference type="AlphaFoldDB" id="A0A0B5BG74"/>
<dbReference type="KEGG" id="gpi:GPICK_12930"/>
<dbReference type="PROSITE" id="PS51257">
    <property type="entry name" value="PROKAR_LIPOPROTEIN"/>
    <property type="match status" value="1"/>
</dbReference>
<proteinExistence type="predicted"/>
<accession>A0A0B5BG74</accession>
<feature type="chain" id="PRO_5002100170" description="Big-1 domain-containing protein" evidence="1">
    <location>
        <begin position="31"/>
        <end position="398"/>
    </location>
</feature>
<evidence type="ECO:0000313" key="3">
    <source>
        <dbReference type="Proteomes" id="UP000057609"/>
    </source>
</evidence>
<feature type="signal peptide" evidence="1">
    <location>
        <begin position="1"/>
        <end position="30"/>
    </location>
</feature>
<reference evidence="2 3" key="1">
    <citation type="journal article" date="2015" name="Genome Announc.">
        <title>Complete Genome of Geobacter pickeringii G13T, a Metal-Reducing Isolate from Sedimentary Kaolin Deposits.</title>
        <authorList>
            <person name="Badalamenti J.P."/>
            <person name="Bond D.R."/>
        </authorList>
    </citation>
    <scope>NUCLEOTIDE SEQUENCE [LARGE SCALE GENOMIC DNA]</scope>
    <source>
        <strain evidence="2 3">G13</strain>
    </source>
</reference>
<organism evidence="2 3">
    <name type="scientific">Geobacter pickeringii</name>
    <dbReference type="NCBI Taxonomy" id="345632"/>
    <lineage>
        <taxon>Bacteria</taxon>
        <taxon>Pseudomonadati</taxon>
        <taxon>Thermodesulfobacteriota</taxon>
        <taxon>Desulfuromonadia</taxon>
        <taxon>Geobacterales</taxon>
        <taxon>Geobacteraceae</taxon>
        <taxon>Geobacter</taxon>
    </lineage>
</organism>
<dbReference type="RefSeq" id="WP_039743874.1">
    <property type="nucleotide sequence ID" value="NZ_CP009788.1"/>
</dbReference>
<dbReference type="EMBL" id="CP009788">
    <property type="protein sequence ID" value="AJE04139.1"/>
    <property type="molecule type" value="Genomic_DNA"/>
</dbReference>
<dbReference type="Proteomes" id="UP000057609">
    <property type="component" value="Chromosome"/>
</dbReference>